<dbReference type="PROSITE" id="PS00041">
    <property type="entry name" value="HTH_ARAC_FAMILY_1"/>
    <property type="match status" value="1"/>
</dbReference>
<dbReference type="PROSITE" id="PS01124">
    <property type="entry name" value="HTH_ARAC_FAMILY_2"/>
    <property type="match status" value="1"/>
</dbReference>
<evidence type="ECO:0000313" key="6">
    <source>
        <dbReference type="EMBL" id="WWA46078.1"/>
    </source>
</evidence>
<gene>
    <name evidence="6" type="ORF">V5F89_07200</name>
</gene>
<evidence type="ECO:0000256" key="1">
    <source>
        <dbReference type="ARBA" id="ARBA00023015"/>
    </source>
</evidence>
<proteinExistence type="predicted"/>
<evidence type="ECO:0000256" key="4">
    <source>
        <dbReference type="SAM" id="MobiDB-lite"/>
    </source>
</evidence>
<dbReference type="SMART" id="SM00342">
    <property type="entry name" value="HTH_ARAC"/>
    <property type="match status" value="1"/>
</dbReference>
<dbReference type="InterPro" id="IPR020449">
    <property type="entry name" value="Tscrpt_reg_AraC-type_HTH"/>
</dbReference>
<name>A0ABZ2CZ54_9SPHN</name>
<dbReference type="PANTHER" id="PTHR46796:SF6">
    <property type="entry name" value="ARAC SUBFAMILY"/>
    <property type="match status" value="1"/>
</dbReference>
<organism evidence="6 7">
    <name type="scientific">Pelagerythrobacter marensis</name>
    <dbReference type="NCBI Taxonomy" id="543877"/>
    <lineage>
        <taxon>Bacteria</taxon>
        <taxon>Pseudomonadati</taxon>
        <taxon>Pseudomonadota</taxon>
        <taxon>Alphaproteobacteria</taxon>
        <taxon>Sphingomonadales</taxon>
        <taxon>Erythrobacteraceae</taxon>
        <taxon>Pelagerythrobacter</taxon>
    </lineage>
</organism>
<evidence type="ECO:0000256" key="2">
    <source>
        <dbReference type="ARBA" id="ARBA00023125"/>
    </source>
</evidence>
<feature type="region of interest" description="Disordered" evidence="4">
    <location>
        <begin position="246"/>
        <end position="265"/>
    </location>
</feature>
<dbReference type="InterPro" id="IPR009057">
    <property type="entry name" value="Homeodomain-like_sf"/>
</dbReference>
<dbReference type="SUPFAM" id="SSF46689">
    <property type="entry name" value="Homeodomain-like"/>
    <property type="match status" value="2"/>
</dbReference>
<dbReference type="InterPro" id="IPR018060">
    <property type="entry name" value="HTH_AraC"/>
</dbReference>
<evidence type="ECO:0000256" key="3">
    <source>
        <dbReference type="ARBA" id="ARBA00023163"/>
    </source>
</evidence>
<keyword evidence="3" id="KW-0804">Transcription</keyword>
<keyword evidence="2" id="KW-0238">DNA-binding</keyword>
<dbReference type="InterPro" id="IPR018062">
    <property type="entry name" value="HTH_AraC-typ_CS"/>
</dbReference>
<dbReference type="Proteomes" id="UP001335183">
    <property type="component" value="Chromosome"/>
</dbReference>
<keyword evidence="7" id="KW-1185">Reference proteome</keyword>
<dbReference type="Gene3D" id="1.10.10.60">
    <property type="entry name" value="Homeodomain-like"/>
    <property type="match status" value="2"/>
</dbReference>
<accession>A0ABZ2CZ54</accession>
<feature type="domain" description="HTH araC/xylS-type" evidence="5">
    <location>
        <begin position="149"/>
        <end position="247"/>
    </location>
</feature>
<evidence type="ECO:0000313" key="7">
    <source>
        <dbReference type="Proteomes" id="UP001335183"/>
    </source>
</evidence>
<dbReference type="PANTHER" id="PTHR46796">
    <property type="entry name" value="HTH-TYPE TRANSCRIPTIONAL ACTIVATOR RHAS-RELATED"/>
    <property type="match status" value="1"/>
</dbReference>
<dbReference type="InterPro" id="IPR050204">
    <property type="entry name" value="AraC_XylS_family_regulators"/>
</dbReference>
<evidence type="ECO:0000259" key="5">
    <source>
        <dbReference type="PROSITE" id="PS01124"/>
    </source>
</evidence>
<keyword evidence="1" id="KW-0805">Transcription regulation</keyword>
<dbReference type="RefSeq" id="WP_338444989.1">
    <property type="nucleotide sequence ID" value="NZ_CP144918.1"/>
</dbReference>
<reference evidence="6 7" key="1">
    <citation type="submission" date="2024-02" db="EMBL/GenBank/DDBJ databases">
        <title>The whole genome sequence of five bacterial samples isolated from Abu Dhabi Sabkha-shore region.</title>
        <authorList>
            <person name="Sudalaimuthuasari N."/>
            <person name="Sarfraz B."/>
            <person name="Tuyisabe J.D."/>
            <person name="Mugisha Ntwali L.D.M."/>
            <person name="Ali A.I.A.A."/>
            <person name="Almansoori S.Z.A."/>
            <person name="Alajami H.S.A."/>
            <person name="Almeqbaali A.A.S."/>
            <person name="Kundu B."/>
            <person name="Saeed E.E."/>
            <person name="Sukumarinath V."/>
            <person name="Mishra A.K."/>
            <person name="Hazzouri K.M."/>
            <person name="Almaskari R."/>
            <person name="Sharma A.K."/>
            <person name="Amiri K.M.A."/>
        </authorList>
    </citation>
    <scope>NUCLEOTIDE SEQUENCE [LARGE SCALE GENOMIC DNA]</scope>
    <source>
        <strain evidence="7">kcgeb_sd</strain>
    </source>
</reference>
<protein>
    <submittedName>
        <fullName evidence="6">AraC family transcriptional regulator</fullName>
    </submittedName>
</protein>
<dbReference type="Pfam" id="PF12833">
    <property type="entry name" value="HTH_18"/>
    <property type="match status" value="1"/>
</dbReference>
<sequence length="265" mass="29859">MAEERIDSPTDWGFYEDHPIFIVHRRGRMTSLESEFSPGYSTLQRPRKGDVWTVPAECRYAARAVGSRVEYCEIHLPPGKSPAGLAPRAGINDPFLAQAVERLNELLGRSDDLSGLLRESIVETIGLHLQDRAGSMRDLPRDHDSAMFARLAEYLRDTVEARHTVKEMAQFTGLAPSTFLRRFKLYFGTTPYRWLLDERLARARQLLASSQLPVTAIALDTGFSSSSHFTERFSSEIGLTPTAFRRRERGARLAEPPLDPTPESP</sequence>
<dbReference type="EMBL" id="CP144918">
    <property type="protein sequence ID" value="WWA46078.1"/>
    <property type="molecule type" value="Genomic_DNA"/>
</dbReference>
<dbReference type="PRINTS" id="PR00032">
    <property type="entry name" value="HTHARAC"/>
</dbReference>